<feature type="transmembrane region" description="Helical" evidence="7">
    <location>
        <begin position="255"/>
        <end position="277"/>
    </location>
</feature>
<feature type="transmembrane region" description="Helical" evidence="7">
    <location>
        <begin position="293"/>
        <end position="318"/>
    </location>
</feature>
<keyword evidence="3 7" id="KW-0812">Transmembrane</keyword>
<organism evidence="8 9">
    <name type="scientific">Microtus ochrogaster</name>
    <name type="common">Prairie vole</name>
    <dbReference type="NCBI Taxonomy" id="79684"/>
    <lineage>
        <taxon>Eukaryota</taxon>
        <taxon>Metazoa</taxon>
        <taxon>Chordata</taxon>
        <taxon>Craniata</taxon>
        <taxon>Vertebrata</taxon>
        <taxon>Euteleostomi</taxon>
        <taxon>Mammalia</taxon>
        <taxon>Eutheria</taxon>
        <taxon>Euarchontoglires</taxon>
        <taxon>Glires</taxon>
        <taxon>Rodentia</taxon>
        <taxon>Myomorpha</taxon>
        <taxon>Muroidea</taxon>
        <taxon>Cricetidae</taxon>
        <taxon>Arvicolinae</taxon>
        <taxon>Microtus</taxon>
    </lineage>
</organism>
<comment type="subcellular location">
    <subcellularLocation>
        <location evidence="1">Membrane</location>
        <topology evidence="1">Multi-pass membrane protein</topology>
    </subcellularLocation>
</comment>
<evidence type="ECO:0000256" key="7">
    <source>
        <dbReference type="SAM" id="Phobius"/>
    </source>
</evidence>
<comment type="similarity">
    <text evidence="2">Belongs to the TMEM45 family.</text>
</comment>
<feature type="transmembrane region" description="Helical" evidence="7">
    <location>
        <begin position="226"/>
        <end position="248"/>
    </location>
</feature>
<reference evidence="9" key="1">
    <citation type="submission" date="2025-08" db="UniProtKB">
        <authorList>
            <consortium name="RefSeq"/>
        </authorList>
    </citation>
    <scope>IDENTIFICATION</scope>
</reference>
<evidence type="ECO:0000256" key="6">
    <source>
        <dbReference type="SAM" id="MobiDB-lite"/>
    </source>
</evidence>
<keyword evidence="4 7" id="KW-1133">Transmembrane helix</keyword>
<feature type="region of interest" description="Disordered" evidence="6">
    <location>
        <begin position="1"/>
        <end position="20"/>
    </location>
</feature>
<keyword evidence="5 7" id="KW-0472">Membrane</keyword>
<dbReference type="InterPro" id="IPR042127">
    <property type="entry name" value="TMEM45"/>
</dbReference>
<dbReference type="RefSeq" id="XP_013207272.1">
    <property type="nucleotide sequence ID" value="XM_013351818.1"/>
</dbReference>
<dbReference type="PANTHER" id="PTHR16007:SF42">
    <property type="entry name" value="2310005G13RIK PROTEIN"/>
    <property type="match status" value="1"/>
</dbReference>
<accession>A0ABM1AS46</accession>
<dbReference type="Pfam" id="PF04819">
    <property type="entry name" value="DUF716"/>
    <property type="match status" value="1"/>
</dbReference>
<name>A0ABM1AS46_MICOH</name>
<protein>
    <submittedName>
        <fullName evidence="9">Uncharacterized protein LOC101988863</fullName>
    </submittedName>
</protein>
<dbReference type="PANTHER" id="PTHR16007">
    <property type="entry name" value="EPIDIDYMAL MEMBRANE PROTEIN E9-RELATED"/>
    <property type="match status" value="1"/>
</dbReference>
<evidence type="ECO:0000256" key="3">
    <source>
        <dbReference type="ARBA" id="ARBA00022692"/>
    </source>
</evidence>
<evidence type="ECO:0000256" key="2">
    <source>
        <dbReference type="ARBA" id="ARBA00006948"/>
    </source>
</evidence>
<evidence type="ECO:0000256" key="5">
    <source>
        <dbReference type="ARBA" id="ARBA00023136"/>
    </source>
</evidence>
<dbReference type="Proteomes" id="UP000694915">
    <property type="component" value="Chromosome 2"/>
</dbReference>
<feature type="compositionally biased region" description="Basic residues" evidence="6">
    <location>
        <begin position="1"/>
        <end position="17"/>
    </location>
</feature>
<evidence type="ECO:0000256" key="1">
    <source>
        <dbReference type="ARBA" id="ARBA00004141"/>
    </source>
</evidence>
<sequence length="350" mass="39612">MTTVLRRRRAGRGRQGHRAAMEGAVALSPVERGGGLYTARLGCAGISGGTAPRGVRCEWAGNVKGIGRQERWGRRPVAYQEDLAEGKMMVLGEESAEVEAIQIGDETSKCAIVLVFYDDEPVDFITELKLYMNRVVQDFTTCISMVMGDFPGHVLPGTLFFVISLWWSIKHILEHVCRQQKRSSSLITKEFFFRAEIVEGIVITGVVLVAFIFHNHTHGRTLVDTFGHQLLSFAIFLAGLVAFIELFTKNNVVLALLRSSFIMLHGLWFFQVAFVLFPRNKDHAWDLSDHSNVLFFTVCFCLYYALTYVIIGINYALVTWLVKWRLSKLCTSETQLLKNLEQQEESEDEM</sequence>
<evidence type="ECO:0000313" key="9">
    <source>
        <dbReference type="RefSeq" id="XP_013207272.1"/>
    </source>
</evidence>
<evidence type="ECO:0000256" key="4">
    <source>
        <dbReference type="ARBA" id="ARBA00022989"/>
    </source>
</evidence>
<dbReference type="InterPro" id="IPR006904">
    <property type="entry name" value="DUF716"/>
</dbReference>
<evidence type="ECO:0000313" key="8">
    <source>
        <dbReference type="Proteomes" id="UP000694915"/>
    </source>
</evidence>
<keyword evidence="8" id="KW-1185">Reference proteome</keyword>
<proteinExistence type="inferred from homology"/>
<gene>
    <name evidence="9" type="primary">LOC101988863</name>
</gene>
<feature type="transmembrane region" description="Helical" evidence="7">
    <location>
        <begin position="191"/>
        <end position="214"/>
    </location>
</feature>
<dbReference type="GeneID" id="101988863"/>